<dbReference type="EMBL" id="CAJVCH010265354">
    <property type="protein sequence ID" value="CAG7734234.1"/>
    <property type="molecule type" value="Genomic_DNA"/>
</dbReference>
<accession>A0A8J2K9D3</accession>
<dbReference type="AlphaFoldDB" id="A0A8J2K9D3"/>
<keyword evidence="1" id="KW-0812">Transmembrane</keyword>
<evidence type="ECO:0000313" key="2">
    <source>
        <dbReference type="EMBL" id="CAG7734234.1"/>
    </source>
</evidence>
<keyword evidence="1" id="KW-1133">Transmembrane helix</keyword>
<dbReference type="Proteomes" id="UP000708208">
    <property type="component" value="Unassembled WGS sequence"/>
</dbReference>
<evidence type="ECO:0000313" key="3">
    <source>
        <dbReference type="Proteomes" id="UP000708208"/>
    </source>
</evidence>
<feature type="transmembrane region" description="Helical" evidence="1">
    <location>
        <begin position="55"/>
        <end position="72"/>
    </location>
</feature>
<name>A0A8J2K9D3_9HEXA</name>
<sequence>MTHLPSRLALPACTSHPPVVLCVWDLTDMQDRIEYVQIQLRAPRGSPPRLENSTIAAWLLMITNVSCFTYILNGCER</sequence>
<comment type="caution">
    <text evidence="2">The sequence shown here is derived from an EMBL/GenBank/DDBJ whole genome shotgun (WGS) entry which is preliminary data.</text>
</comment>
<proteinExistence type="predicted"/>
<reference evidence="2" key="1">
    <citation type="submission" date="2021-06" db="EMBL/GenBank/DDBJ databases">
        <authorList>
            <person name="Hodson N. C."/>
            <person name="Mongue J. A."/>
            <person name="Jaron S. K."/>
        </authorList>
    </citation>
    <scope>NUCLEOTIDE SEQUENCE</scope>
</reference>
<organism evidence="2 3">
    <name type="scientific">Allacma fusca</name>
    <dbReference type="NCBI Taxonomy" id="39272"/>
    <lineage>
        <taxon>Eukaryota</taxon>
        <taxon>Metazoa</taxon>
        <taxon>Ecdysozoa</taxon>
        <taxon>Arthropoda</taxon>
        <taxon>Hexapoda</taxon>
        <taxon>Collembola</taxon>
        <taxon>Symphypleona</taxon>
        <taxon>Sminthuridae</taxon>
        <taxon>Allacma</taxon>
    </lineage>
</organism>
<keyword evidence="1" id="KW-0472">Membrane</keyword>
<evidence type="ECO:0000256" key="1">
    <source>
        <dbReference type="SAM" id="Phobius"/>
    </source>
</evidence>
<gene>
    <name evidence="2" type="ORF">AFUS01_LOCUS22633</name>
</gene>
<protein>
    <submittedName>
        <fullName evidence="2">Uncharacterized protein</fullName>
    </submittedName>
</protein>
<keyword evidence="3" id="KW-1185">Reference proteome</keyword>